<dbReference type="SUPFAM" id="SSF48208">
    <property type="entry name" value="Six-hairpin glycosidases"/>
    <property type="match status" value="1"/>
</dbReference>
<keyword evidence="5" id="KW-1185">Reference proteome</keyword>
<sequence>MIMLSLYRRKLFITILIVIFVLSNFFTLFTYPISPGVSVAYAASTGNLIQRVYTDKARYNPGDLVTISADLINKTGSTWSGTLTLQINKLESQIYTASQSVTLANGDSTTITFTWTAPPTDFVGYYAGIAAGSTDFNGTGIDVSSSPLRFPRYGFISNFPVSQTAQQSTDIVKQMVEDYHLNIFQFYDWMWRHEKLIKRTNGVIDSTWVDLFDRTLSWQTIQNNVAAVHSFNAYAMAYAMSYAAREGYEQMWGISPSWGIFQDTAHQSQFNVDFHNGKFLWLFNPANVNWQSWIISEYKDAINTAGFDGIQIDQMGQRDNVYDYTSFSVTLPSTFAQFLQQVKSELESNNAKKNVVTFNIVDGTVNGWGAGEIARYGASDFDFSEIWWKANTYNDLRNYIEWLRQNNGGKPVVLAAYMNYNEEYGPIYEAESAILSGVSVNTNHSGYTGTGFVDGFETVGDSITWTIDFPETGDYSFVFRYANATGATATRNVYVDGRFLGQVSFANQVDWDTWATDAWIQIEGLTAGTHSVTLKYDSDNIGAINVDHLTLGEFEEHSVRLADAMMFASGATHIELGDTNQMLAHEYYPNRSKSMRNSLKAAMRDYYSFATAYENLLFDPDIVPADQGNQWIALTTGQPLSGNGTSGTIWQMIKRKSDYDIIHLINLMGNDDQWRNPAVQPTFQSNIGVKYYPGPNAAVSGVYLASPDLDHGMTIPLTYTTGNDSRGNYIQFVVPSLKYWDMIYVKRTITTPPDGQYEAEYAIKSGTNINTDHTGYTGSGFVDNFDASDKGVSFIINVPTSDTYTLRFRYGNGGTTIATRTLFIDGQYAGTLQFRNLYNWDVWDTVETTVWLSAGVHQVVLWYSSENDGAINLDNLIVLQQTTPTRTSARSFWMNNWSNLIGIHMASKLSPTDNGNYGPRLAELHFRGDWPTNQIVDATAFFRDETDLTPIKYTNAHSFDSEAWFENDGTLTVRYLTYNGSALPVQITKQYAMVPNQNFLVIKYTFLNQTSSARTLNFLEQVHLNNRTSSDPNPGWQHGWWDVSRNALGTDMSQTGQFYIELGAFQTMDSYQVGNDADSNPNSQTSSPWYQFDANGVLNRCGDLWSQNLSMGFQKLITVPAGGSVTLAFYYAIGSTQEEAEAAADLARSQTADYWFTQTAAEYNNWLNSGQRVNTSDIGINTAFDRSLIINKQAQHPEFGSWPAATNPSYQYKVWVRDSAVTAMGMDAANHLSEAEKYWNWMASVQNTDGTWHTNYNVWKANEWISFVEPEHDAIGLFLIGVYQHYSLLKSRDSSAATTFLNNIWTQITRAGDFIYKNIGASGFGPADASIWEEQVEYNIFTQVTYAAGLNAGRLLAQEKGDITRSNNYLSGAQTIKDAILRSFLSSPRGLWNKSNRYFNRAINTDGTARTTVDASSDLIWVFGLLSPTDTRIRDHRIKVLSRLTHDRYGIARYENDEFYYSSPYSPGGQYEAGAAEPVWPQMTMYASMIEHWRGDDATALARLKWYVSRTARGYVTPGEAVDWTNGQPLISTAVEPVTGSWFQMAVLTYLNRFDLRLPDF</sequence>
<dbReference type="Gene3D" id="2.60.120.260">
    <property type="entry name" value="Galactose-binding domain-like"/>
    <property type="match status" value="2"/>
</dbReference>
<evidence type="ECO:0000313" key="5">
    <source>
        <dbReference type="Proteomes" id="UP001223886"/>
    </source>
</evidence>
<dbReference type="SUPFAM" id="SSF49785">
    <property type="entry name" value="Galactose-binding domain-like"/>
    <property type="match status" value="2"/>
</dbReference>
<organism evidence="4 5">
    <name type="scientific">Thermoanaerobacter pentosaceus</name>
    <dbReference type="NCBI Taxonomy" id="694059"/>
    <lineage>
        <taxon>Bacteria</taxon>
        <taxon>Bacillati</taxon>
        <taxon>Bacillota</taxon>
        <taxon>Clostridia</taxon>
        <taxon>Thermoanaerobacterales</taxon>
        <taxon>Thermoanaerobacteraceae</taxon>
        <taxon>Thermoanaerobacter</taxon>
    </lineage>
</organism>
<dbReference type="Pfam" id="PF16990">
    <property type="entry name" value="CBM_35"/>
    <property type="match status" value="2"/>
</dbReference>
<accession>A0ABT9M581</accession>
<evidence type="ECO:0000256" key="2">
    <source>
        <dbReference type="ARBA" id="ARBA00022729"/>
    </source>
</evidence>
<dbReference type="InterPro" id="IPR025092">
    <property type="entry name" value="Glyco_hydro_66"/>
</dbReference>
<dbReference type="InterPro" id="IPR008979">
    <property type="entry name" value="Galactose-bd-like_sf"/>
</dbReference>
<feature type="domain" description="CBM6" evidence="3">
    <location>
        <begin position="426"/>
        <end position="552"/>
    </location>
</feature>
<proteinExistence type="inferred from homology"/>
<evidence type="ECO:0000256" key="1">
    <source>
        <dbReference type="ARBA" id="ARBA00010837"/>
    </source>
</evidence>
<comment type="caution">
    <text evidence="4">The sequence shown here is derived from an EMBL/GenBank/DDBJ whole genome shotgun (WGS) entry which is preliminary data.</text>
</comment>
<dbReference type="InterPro" id="IPR008928">
    <property type="entry name" value="6-hairpin_glycosidase_sf"/>
</dbReference>
<dbReference type="Gene3D" id="2.60.40.10">
    <property type="entry name" value="Immunoglobulins"/>
    <property type="match status" value="1"/>
</dbReference>
<dbReference type="Gene3D" id="2.60.40.1180">
    <property type="entry name" value="Golgi alpha-mannosidase II"/>
    <property type="match status" value="1"/>
</dbReference>
<comment type="similarity">
    <text evidence="1">Belongs to the glycosyl hydrolase 66 family.</text>
</comment>
<feature type="domain" description="CBM6" evidence="3">
    <location>
        <begin position="755"/>
        <end position="879"/>
    </location>
</feature>
<dbReference type="PANTHER" id="PTHR31616:SF0">
    <property type="entry name" value="GLUCAN 1,4-ALPHA-GLUCOSIDASE"/>
    <property type="match status" value="1"/>
</dbReference>
<reference evidence="4 5" key="1">
    <citation type="submission" date="2023-07" db="EMBL/GenBank/DDBJ databases">
        <title>Genomic Encyclopedia of Type Strains, Phase IV (KMG-IV): sequencing the most valuable type-strain genomes for metagenomic binning, comparative biology and taxonomic classification.</title>
        <authorList>
            <person name="Goeker M."/>
        </authorList>
    </citation>
    <scope>NUCLEOTIDE SEQUENCE [LARGE SCALE GENOMIC DNA]</scope>
    <source>
        <strain evidence="4 5">DSM 25963</strain>
    </source>
</reference>
<protein>
    <submittedName>
        <fullName evidence="4">GH15 family glucan-1,4-alpha-glucosidase</fullName>
    </submittedName>
</protein>
<dbReference type="Proteomes" id="UP001223886">
    <property type="component" value="Unassembled WGS sequence"/>
</dbReference>
<gene>
    <name evidence="4" type="ORF">J2S24_001795</name>
</gene>
<evidence type="ECO:0000259" key="3">
    <source>
        <dbReference type="PROSITE" id="PS51175"/>
    </source>
</evidence>
<dbReference type="PROSITE" id="PS51175">
    <property type="entry name" value="CBM6"/>
    <property type="match status" value="2"/>
</dbReference>
<dbReference type="InterPro" id="IPR012341">
    <property type="entry name" value="6hp_glycosidase-like_sf"/>
</dbReference>
<dbReference type="Pfam" id="PF13199">
    <property type="entry name" value="Glyco_hydro_66"/>
    <property type="match status" value="1"/>
</dbReference>
<dbReference type="InterPro" id="IPR005084">
    <property type="entry name" value="CBM6"/>
</dbReference>
<dbReference type="CDD" id="cd04083">
    <property type="entry name" value="CBM35_Lmo2446-like"/>
    <property type="match status" value="2"/>
</dbReference>
<dbReference type="InterPro" id="IPR013780">
    <property type="entry name" value="Glyco_hydro_b"/>
</dbReference>
<dbReference type="Gene3D" id="1.50.10.10">
    <property type="match status" value="1"/>
</dbReference>
<dbReference type="PANTHER" id="PTHR31616">
    <property type="entry name" value="TREHALASE"/>
    <property type="match status" value="1"/>
</dbReference>
<dbReference type="Gene3D" id="3.20.20.80">
    <property type="entry name" value="Glycosidases"/>
    <property type="match status" value="1"/>
</dbReference>
<dbReference type="CDD" id="cd14745">
    <property type="entry name" value="GH66"/>
    <property type="match status" value="1"/>
</dbReference>
<dbReference type="InterPro" id="IPR013783">
    <property type="entry name" value="Ig-like_fold"/>
</dbReference>
<keyword evidence="2" id="KW-0732">Signal</keyword>
<dbReference type="EMBL" id="JAURUP010000019">
    <property type="protein sequence ID" value="MDP9751286.1"/>
    <property type="molecule type" value="Genomic_DNA"/>
</dbReference>
<evidence type="ECO:0000313" key="4">
    <source>
        <dbReference type="EMBL" id="MDP9751286.1"/>
    </source>
</evidence>
<name>A0ABT9M581_9THEO</name>